<feature type="region of interest" description="Disordered" evidence="1">
    <location>
        <begin position="604"/>
        <end position="623"/>
    </location>
</feature>
<proteinExistence type="predicted"/>
<dbReference type="InterPro" id="IPR052895">
    <property type="entry name" value="HetReg/Transcr_Mod"/>
</dbReference>
<dbReference type="Pfam" id="PF26639">
    <property type="entry name" value="Het-6_barrel"/>
    <property type="match status" value="1"/>
</dbReference>
<feature type="domain" description="Heterokaryon incompatibility" evidence="2">
    <location>
        <begin position="220"/>
        <end position="424"/>
    </location>
</feature>
<dbReference type="PANTHER" id="PTHR24148:SF64">
    <property type="entry name" value="HETEROKARYON INCOMPATIBILITY DOMAIN-CONTAINING PROTEIN"/>
    <property type="match status" value="1"/>
</dbReference>
<dbReference type="PANTHER" id="PTHR24148">
    <property type="entry name" value="ANKYRIN REPEAT DOMAIN-CONTAINING PROTEIN 39 HOMOLOG-RELATED"/>
    <property type="match status" value="1"/>
</dbReference>
<reference evidence="4" key="1">
    <citation type="submission" date="2019-06" db="EMBL/GenBank/DDBJ databases">
        <title>Draft genome sequence of the griseofulvin-producing fungus Xylaria cubensis strain G536.</title>
        <authorList>
            <person name="Mead M.E."/>
            <person name="Raja H.A."/>
            <person name="Steenwyk J.L."/>
            <person name="Knowles S.L."/>
            <person name="Oberlies N.H."/>
            <person name="Rokas A."/>
        </authorList>
    </citation>
    <scope>NUCLEOTIDE SEQUENCE [LARGE SCALE GENOMIC DNA]</scope>
    <source>
        <strain evidence="4">G536</strain>
    </source>
</reference>
<dbReference type="EMBL" id="VFLP01000041">
    <property type="protein sequence ID" value="TRX91896.1"/>
    <property type="molecule type" value="Genomic_DNA"/>
</dbReference>
<dbReference type="Proteomes" id="UP000319160">
    <property type="component" value="Unassembled WGS sequence"/>
</dbReference>
<protein>
    <recommendedName>
        <fullName evidence="2">Heterokaryon incompatibility domain-containing protein</fullName>
    </recommendedName>
</protein>
<evidence type="ECO:0000259" key="2">
    <source>
        <dbReference type="Pfam" id="PF06985"/>
    </source>
</evidence>
<keyword evidence="4" id="KW-1185">Reference proteome</keyword>
<name>A0A553HVB3_9PEZI</name>
<sequence length="892" mass="101584">MNRDAYYGHSYVEKTVICLYTPLLLVAIGHCPERPYVELIVPGDVRKILSVTFTTVSRDQGWADESGFSYSWFDTFVQRRTLGLTDLPSYTICANRTGNTEFFEQETRWDYQSKPHIRSWIEALQIGDIISILPRAFFPARVNIIRKACIRLQYEYEEGRNETPTTGDEEEIFYNRPLKTNNHEIRILVVEPGLYDEPIHCRFDYTTLKAHGSNVSPTNFDALSYCLDNASKNSYILLDPNFRTGTSKSWEGRQFAVGRDVETGLRRLRQKDKAIRIWIDAICINQTDFEERAQQVRIMSSIYSCASTVHIWLGEGNLVVDTALRVVHELVNLAYGNCPGADLCRCSDDVSKHNVSTRDVEATPHDGLRSLSAHQINQFWHLIKCALSQQLSDIDDDWYSGEVAAMIGALYQHAWFTRVWVLQEAILARRAFIHRSAEKIPFEEVISTNDLIHKIRHGQGWVPHIRWRAALASIWIRLGKWTSAFSREGKSQVNVGIETDETVLPALVGLRPVGILDVFTDALVMRATDPRDKLFALLPFAHEISTTPKMQDDNPRLEHLIRPNYSKSTEVVFADFTRWWIYTHQSLDILSYIHADPARSWRRMTSNQQYKEPSSDLEQPRRPTWSIGTNGRASWARATLSSQFSFHATGNTTPRLDPPYGDTDFSDDTERLSLGVEGLYIADVVEIGHFPIEKLFPYGSKDAMNGDDETVDGQMQSIRAVFHKIFDPCGLYQFWTLEADPGEDPNCDLAKARNCYADHLRTHWAYCPREKLLALTPPSADGDNEEGVKLYRTANLPTCLDPCFFTATDGYYGLCPWTAQKGDMVVLLYGGNVPYLLRPVNKGMNVKERSVDTVDMFELVGECYVQGIMYGKLLNGQESEKGQVGTRTFTLV</sequence>
<evidence type="ECO:0000256" key="1">
    <source>
        <dbReference type="SAM" id="MobiDB-lite"/>
    </source>
</evidence>
<comment type="caution">
    <text evidence="3">The sequence shown here is derived from an EMBL/GenBank/DDBJ whole genome shotgun (WGS) entry which is preliminary data.</text>
</comment>
<dbReference type="Pfam" id="PF06985">
    <property type="entry name" value="HET"/>
    <property type="match status" value="1"/>
</dbReference>
<dbReference type="InterPro" id="IPR010730">
    <property type="entry name" value="HET"/>
</dbReference>
<dbReference type="AlphaFoldDB" id="A0A553HVB3"/>
<dbReference type="OrthoDB" id="2157530at2759"/>
<organism evidence="3 4">
    <name type="scientific">Xylaria flabelliformis</name>
    <dbReference type="NCBI Taxonomy" id="2512241"/>
    <lineage>
        <taxon>Eukaryota</taxon>
        <taxon>Fungi</taxon>
        <taxon>Dikarya</taxon>
        <taxon>Ascomycota</taxon>
        <taxon>Pezizomycotina</taxon>
        <taxon>Sordariomycetes</taxon>
        <taxon>Xylariomycetidae</taxon>
        <taxon>Xylariales</taxon>
        <taxon>Xylariaceae</taxon>
        <taxon>Xylaria</taxon>
    </lineage>
</organism>
<dbReference type="STRING" id="2512241.A0A553HVB3"/>
<accession>A0A553HVB3</accession>
<evidence type="ECO:0000313" key="4">
    <source>
        <dbReference type="Proteomes" id="UP000319160"/>
    </source>
</evidence>
<gene>
    <name evidence="3" type="ORF">FHL15_007215</name>
</gene>
<evidence type="ECO:0000313" key="3">
    <source>
        <dbReference type="EMBL" id="TRX91896.1"/>
    </source>
</evidence>